<protein>
    <recommendedName>
        <fullName evidence="6">Chromosome partition protein Smc</fullName>
    </recommendedName>
</protein>
<dbReference type="SUPFAM" id="SSF57997">
    <property type="entry name" value="Tropomyosin"/>
    <property type="match status" value="3"/>
</dbReference>
<reference evidence="9 10" key="1">
    <citation type="submission" date="2020-02" db="EMBL/GenBank/DDBJ databases">
        <title>Aliifodinibius halophilus 2W32, complete genome.</title>
        <authorList>
            <person name="Li Y."/>
            <person name="Wu S."/>
        </authorList>
    </citation>
    <scope>NUCLEOTIDE SEQUENCE [LARGE SCALE GENOMIC DNA]</scope>
    <source>
        <strain evidence="9 10">2W32</strain>
    </source>
</reference>
<keyword evidence="10" id="KW-1185">Reference proteome</keyword>
<keyword evidence="5 6" id="KW-0238">DNA-binding</keyword>
<keyword evidence="2 6" id="KW-0547">Nucleotide-binding</keyword>
<evidence type="ECO:0000256" key="4">
    <source>
        <dbReference type="ARBA" id="ARBA00023054"/>
    </source>
</evidence>
<dbReference type="InterPro" id="IPR003395">
    <property type="entry name" value="RecF/RecN/SMC_N"/>
</dbReference>
<dbReference type="RefSeq" id="WP_165269294.1">
    <property type="nucleotide sequence ID" value="NZ_JAALLS010000014.1"/>
</dbReference>
<keyword evidence="1 6" id="KW-0963">Cytoplasm</keyword>
<dbReference type="Gene3D" id="1.20.120.330">
    <property type="entry name" value="Nucleotidyltransferases domain 2"/>
    <property type="match status" value="1"/>
</dbReference>
<dbReference type="Gene3D" id="1.20.1060.20">
    <property type="match status" value="1"/>
</dbReference>
<evidence type="ECO:0000256" key="3">
    <source>
        <dbReference type="ARBA" id="ARBA00022840"/>
    </source>
</evidence>
<evidence type="ECO:0000256" key="1">
    <source>
        <dbReference type="ARBA" id="ARBA00022490"/>
    </source>
</evidence>
<comment type="function">
    <text evidence="6">Required for chromosome condensation and partitioning.</text>
</comment>
<dbReference type="HAMAP" id="MF_01894">
    <property type="entry name" value="Smc_prok"/>
    <property type="match status" value="1"/>
</dbReference>
<dbReference type="InterPro" id="IPR011890">
    <property type="entry name" value="SMC_prok"/>
</dbReference>
<evidence type="ECO:0000256" key="5">
    <source>
        <dbReference type="ARBA" id="ARBA00023125"/>
    </source>
</evidence>
<feature type="coiled-coil region" evidence="6">
    <location>
        <begin position="981"/>
        <end position="1018"/>
    </location>
</feature>
<dbReference type="PIRSF" id="PIRSF005719">
    <property type="entry name" value="SMC"/>
    <property type="match status" value="1"/>
</dbReference>
<evidence type="ECO:0000259" key="8">
    <source>
        <dbReference type="SMART" id="SM00968"/>
    </source>
</evidence>
<dbReference type="AlphaFoldDB" id="A0A6M1TFV6"/>
<dbReference type="Gene3D" id="1.20.5.340">
    <property type="match status" value="1"/>
</dbReference>
<dbReference type="GO" id="GO:0006260">
    <property type="term" value="P:DNA replication"/>
    <property type="evidence" value="ECO:0007669"/>
    <property type="project" value="UniProtKB-UniRule"/>
</dbReference>
<dbReference type="EMBL" id="JAALLS010000014">
    <property type="protein sequence ID" value="NGP89002.1"/>
    <property type="molecule type" value="Genomic_DNA"/>
</dbReference>
<dbReference type="Pfam" id="PF06470">
    <property type="entry name" value="SMC_hinge"/>
    <property type="match status" value="1"/>
</dbReference>
<dbReference type="CDD" id="cd03278">
    <property type="entry name" value="ABC_SMC_barmotin"/>
    <property type="match status" value="1"/>
</dbReference>
<comment type="domain">
    <text evidence="6">Contains large globular domains required for ATP hydrolysis at each terminus and a third globular domain forming a flexible hinge near the middle of the molecule. These domains are separated by coiled-coil structures.</text>
</comment>
<dbReference type="GO" id="GO:0003677">
    <property type="term" value="F:DNA binding"/>
    <property type="evidence" value="ECO:0007669"/>
    <property type="project" value="UniProtKB-UniRule"/>
</dbReference>
<proteinExistence type="inferred from homology"/>
<comment type="caution">
    <text evidence="9">The sequence shown here is derived from an EMBL/GenBank/DDBJ whole genome shotgun (WGS) entry which is preliminary data.</text>
</comment>
<feature type="region of interest" description="Disordered" evidence="7">
    <location>
        <begin position="354"/>
        <end position="379"/>
    </location>
</feature>
<evidence type="ECO:0000256" key="7">
    <source>
        <dbReference type="SAM" id="MobiDB-lite"/>
    </source>
</evidence>
<dbReference type="GO" id="GO:0005694">
    <property type="term" value="C:chromosome"/>
    <property type="evidence" value="ECO:0007669"/>
    <property type="project" value="InterPro"/>
</dbReference>
<dbReference type="SUPFAM" id="SSF75553">
    <property type="entry name" value="Smc hinge domain"/>
    <property type="match status" value="1"/>
</dbReference>
<dbReference type="InterPro" id="IPR027417">
    <property type="entry name" value="P-loop_NTPase"/>
</dbReference>
<comment type="similarity">
    <text evidence="6">Belongs to the SMC family.</text>
</comment>
<feature type="domain" description="SMC hinge" evidence="8">
    <location>
        <begin position="521"/>
        <end position="628"/>
    </location>
</feature>
<dbReference type="InterPro" id="IPR036277">
    <property type="entry name" value="SMC_hinge_sf"/>
</dbReference>
<comment type="subcellular location">
    <subcellularLocation>
        <location evidence="6">Cytoplasm</location>
    </subcellularLocation>
</comment>
<dbReference type="Pfam" id="PF02463">
    <property type="entry name" value="SMC_N"/>
    <property type="match status" value="1"/>
</dbReference>
<dbReference type="InterPro" id="IPR024704">
    <property type="entry name" value="SMC"/>
</dbReference>
<dbReference type="InterPro" id="IPR010935">
    <property type="entry name" value="SMC_hinge"/>
</dbReference>
<comment type="subunit">
    <text evidence="6">Homodimer.</text>
</comment>
<feature type="coiled-coil region" evidence="6">
    <location>
        <begin position="668"/>
        <end position="910"/>
    </location>
</feature>
<feature type="region of interest" description="Disordered" evidence="7">
    <location>
        <begin position="271"/>
        <end position="296"/>
    </location>
</feature>
<organism evidence="9 10">
    <name type="scientific">Fodinibius halophilus</name>
    <dbReference type="NCBI Taxonomy" id="1736908"/>
    <lineage>
        <taxon>Bacteria</taxon>
        <taxon>Pseudomonadati</taxon>
        <taxon>Balneolota</taxon>
        <taxon>Balneolia</taxon>
        <taxon>Balneolales</taxon>
        <taxon>Balneolaceae</taxon>
        <taxon>Fodinibius</taxon>
    </lineage>
</organism>
<dbReference type="PANTHER" id="PTHR43977">
    <property type="entry name" value="STRUCTURAL MAINTENANCE OF CHROMOSOMES PROTEIN 3"/>
    <property type="match status" value="1"/>
</dbReference>
<dbReference type="GO" id="GO:0016887">
    <property type="term" value="F:ATP hydrolysis activity"/>
    <property type="evidence" value="ECO:0007669"/>
    <property type="project" value="InterPro"/>
</dbReference>
<evidence type="ECO:0000313" key="10">
    <source>
        <dbReference type="Proteomes" id="UP000479132"/>
    </source>
</evidence>
<evidence type="ECO:0000256" key="6">
    <source>
        <dbReference type="HAMAP-Rule" id="MF_01894"/>
    </source>
</evidence>
<evidence type="ECO:0000256" key="2">
    <source>
        <dbReference type="ARBA" id="ARBA00022741"/>
    </source>
</evidence>
<dbReference type="GO" id="GO:0005524">
    <property type="term" value="F:ATP binding"/>
    <property type="evidence" value="ECO:0007669"/>
    <property type="project" value="UniProtKB-UniRule"/>
</dbReference>
<dbReference type="GO" id="GO:0030261">
    <property type="term" value="P:chromosome condensation"/>
    <property type="evidence" value="ECO:0007669"/>
    <property type="project" value="InterPro"/>
</dbReference>
<sequence length="1173" mass="135361">MYISELELQGFKSFANKTNVSFDKGITAIVGPNGCGKSNIVDAMRWVLGEQRPTLLRSSSMANVIFNGTAKKNALGMAEVSLTFINNKGLLPTEYNELTISRRLYRSGESEYLINGTTCRLKDITELFMDTGMSSDAYSVIELKMVEEILNDKNNDRRRLFEEAAGITSYKEKRKKTFRKLDETEEDLQRVEDILVEVRKKTKSLEKQAGKAKKAKKFKKELEQLDKALNKHEYVQVKEELEPLEERIDNADKEKKEIVSKTEKLEKEIESARSTLNEKERKQSEAQRRVSQLHSKIRDTETNLQITREKINNEKGVIEQYTKDIEQGEKDLKDLREAFQSSKKKLENFDGDLQKAEQKLSDSKERYSEIQEQYSDERETLKKLERSFSQANQDLNDLQTKRIKIESRLENTEGDLIRIREEIEDLEDEIMNFRGETKLLREKLEEAKQKSNEQQEKLEQSRNKREELGEKQNELKDQIRSEQSKLDSVESEIELLQDIASSNEAFPSSVQFLLEHYAEQFELLDVVSNLLSTDEDHAIALESVLSDALNYVVVNTLDDARRSAQLLKENEEGRATFIPLDQLSDSYETVSGSLAQQVECDKTFSALKELLLGNVELYDSVEQAYDGVSGDGTIGVTLNGEVVTGNQFLQSGSKSKNAGIRVGLKDKISKLQERAAKISSTIEESKAELEQVQQQYQAIDLPAIEKELKEKEKAARQISNKINSFTQKIEIYEKNIGELKSRRENLINSEDDSQQELDRLQPRQKELQQKLKDLHEQQEEKKEVLQELEEERSIAQERFNDAKLKHQDLKNKVENHERDIKRAQEGIKNLKERLKIRSEKTKESKKRIKKYSSAIEQAEDQLETLKEQKKKADKNLEDAEEAAGKQRGRINEIEKELKEVRRRKEVNMELVHHLAMSKEKYEMQIENLSDHIWETYGILMDQVNEQLPEDTEPDEAKKRISWLKQKLNKIGEVNPLAIEEFEEEKERLDFYEEQVADLQLAAEELRETIDQINETATERFNKTFEKIRVNFQKVFHTLFNDDDYCDLVIDQDAEDPLDASIEIKANPKGKRPSTINQLSGGEKTLTAIALLFAIYLVKPSPFCVLDEVDAPLDDANIERFSAMIKQFSEDTQFIIITHNKKTMSKAEMMYGVTMPETGVSQLVGVKLDEVAEV</sequence>
<dbReference type="SUPFAM" id="SSF52540">
    <property type="entry name" value="P-loop containing nucleoside triphosphate hydrolases"/>
    <property type="match status" value="1"/>
</dbReference>
<name>A0A6M1TFV6_9BACT</name>
<dbReference type="GO" id="GO:0007062">
    <property type="term" value="P:sister chromatid cohesion"/>
    <property type="evidence" value="ECO:0007669"/>
    <property type="project" value="InterPro"/>
</dbReference>
<gene>
    <name evidence="6 9" type="primary">smc</name>
    <name evidence="9" type="ORF">G3569_11595</name>
</gene>
<feature type="binding site" evidence="6">
    <location>
        <begin position="32"/>
        <end position="39"/>
    </location>
    <ligand>
        <name>ATP</name>
        <dbReference type="ChEBI" id="CHEBI:30616"/>
    </ligand>
</feature>
<accession>A0A6M1TFV6</accession>
<feature type="compositionally biased region" description="Basic and acidic residues" evidence="7">
    <location>
        <begin position="271"/>
        <end position="288"/>
    </location>
</feature>
<keyword evidence="3 6" id="KW-0067">ATP-binding</keyword>
<dbReference type="Proteomes" id="UP000479132">
    <property type="component" value="Unassembled WGS sequence"/>
</dbReference>
<dbReference type="SMART" id="SM00968">
    <property type="entry name" value="SMC_hinge"/>
    <property type="match status" value="1"/>
</dbReference>
<feature type="region of interest" description="Disordered" evidence="7">
    <location>
        <begin position="445"/>
        <end position="483"/>
    </location>
</feature>
<dbReference type="GO" id="GO:0007059">
    <property type="term" value="P:chromosome segregation"/>
    <property type="evidence" value="ECO:0007669"/>
    <property type="project" value="UniProtKB-UniRule"/>
</dbReference>
<keyword evidence="4 6" id="KW-0175">Coiled coil</keyword>
<dbReference type="Gene3D" id="3.30.70.1620">
    <property type="match status" value="1"/>
</dbReference>
<dbReference type="NCBIfam" id="TIGR02168">
    <property type="entry name" value="SMC_prok_B"/>
    <property type="match status" value="1"/>
</dbReference>
<dbReference type="Gene3D" id="3.40.50.300">
    <property type="entry name" value="P-loop containing nucleotide triphosphate hydrolases"/>
    <property type="match status" value="2"/>
</dbReference>
<evidence type="ECO:0000313" key="9">
    <source>
        <dbReference type="EMBL" id="NGP89002.1"/>
    </source>
</evidence>
<dbReference type="GO" id="GO:0005737">
    <property type="term" value="C:cytoplasm"/>
    <property type="evidence" value="ECO:0007669"/>
    <property type="project" value="UniProtKB-SubCell"/>
</dbReference>